<feature type="region of interest" description="Disordered" evidence="1">
    <location>
        <begin position="1"/>
        <end position="22"/>
    </location>
</feature>
<sequence>MGREKDHYKSEQKRSCSFQKHGSLAPPGDRFLRLFLLSPGYRETTVLPLTSSSKEYRRFCTLVGWCSFIGFSVAFAFDVADLISGGYDPQEYAKANPMIGVISYCSTQLEFLTASCAILFLLIKGNDILKSAEALKILTKTHVDINVYVRRSLNRLHGCYIFAIILAVTEATSRFLYYCIVDGEFLKPLRYAAALYPSCVKSANEKNSRFLEKFREKKLENSVSGELYVAQLRNMRHEIEQCNAAFDRLQMAFGGKLLCDVTLNLSSLCVGVAQFSIWSINSSSSMSSLITLLQILLTLGIKFFCVGVVVIPSIYLCREKPSREEVSLTMSLIERSTTKKLIYSAGGVAFLGPVAISTLFAGLFAFTCFVMDRAHHFKPEHGAIHSVQSEEVPGV</sequence>
<dbReference type="AlphaFoldDB" id="A0A1W0WUH8"/>
<keyword evidence="2" id="KW-0472">Membrane</keyword>
<evidence type="ECO:0000256" key="1">
    <source>
        <dbReference type="SAM" id="MobiDB-lite"/>
    </source>
</evidence>
<gene>
    <name evidence="3" type="ORF">BV898_07110</name>
</gene>
<organism evidence="3 4">
    <name type="scientific">Hypsibius exemplaris</name>
    <name type="common">Freshwater tardigrade</name>
    <dbReference type="NCBI Taxonomy" id="2072580"/>
    <lineage>
        <taxon>Eukaryota</taxon>
        <taxon>Metazoa</taxon>
        <taxon>Ecdysozoa</taxon>
        <taxon>Tardigrada</taxon>
        <taxon>Eutardigrada</taxon>
        <taxon>Parachela</taxon>
        <taxon>Hypsibioidea</taxon>
        <taxon>Hypsibiidae</taxon>
        <taxon>Hypsibius</taxon>
    </lineage>
</organism>
<keyword evidence="2" id="KW-0812">Transmembrane</keyword>
<feature type="compositionally biased region" description="Basic and acidic residues" evidence="1">
    <location>
        <begin position="1"/>
        <end position="14"/>
    </location>
</feature>
<proteinExistence type="predicted"/>
<name>A0A1W0WUH8_HYPEX</name>
<keyword evidence="4" id="KW-1185">Reference proteome</keyword>
<evidence type="ECO:0000313" key="3">
    <source>
        <dbReference type="EMBL" id="OQV18856.1"/>
    </source>
</evidence>
<feature type="transmembrane region" description="Helical" evidence="2">
    <location>
        <begin position="292"/>
        <end position="317"/>
    </location>
</feature>
<evidence type="ECO:0000313" key="4">
    <source>
        <dbReference type="Proteomes" id="UP000192578"/>
    </source>
</evidence>
<comment type="caution">
    <text evidence="3">The sequence shown here is derived from an EMBL/GenBank/DDBJ whole genome shotgun (WGS) entry which is preliminary data.</text>
</comment>
<feature type="transmembrane region" description="Helical" evidence="2">
    <location>
        <begin position="97"/>
        <end position="123"/>
    </location>
</feature>
<protein>
    <submittedName>
        <fullName evidence="3">Uncharacterized protein</fullName>
    </submittedName>
</protein>
<dbReference type="EMBL" id="MTYJ01000045">
    <property type="protein sequence ID" value="OQV18856.1"/>
    <property type="molecule type" value="Genomic_DNA"/>
</dbReference>
<keyword evidence="2" id="KW-1133">Transmembrane helix</keyword>
<feature type="transmembrane region" description="Helical" evidence="2">
    <location>
        <begin position="341"/>
        <end position="366"/>
    </location>
</feature>
<accession>A0A1W0WUH8</accession>
<dbReference type="Proteomes" id="UP000192578">
    <property type="component" value="Unassembled WGS sequence"/>
</dbReference>
<reference evidence="4" key="1">
    <citation type="submission" date="2017-01" db="EMBL/GenBank/DDBJ databases">
        <title>Comparative genomics of anhydrobiosis in the tardigrade Hypsibius dujardini.</title>
        <authorList>
            <person name="Yoshida Y."/>
            <person name="Koutsovoulos G."/>
            <person name="Laetsch D."/>
            <person name="Stevens L."/>
            <person name="Kumar S."/>
            <person name="Horikawa D."/>
            <person name="Ishino K."/>
            <person name="Komine S."/>
            <person name="Tomita M."/>
            <person name="Blaxter M."/>
            <person name="Arakawa K."/>
        </authorList>
    </citation>
    <scope>NUCLEOTIDE SEQUENCE [LARGE SCALE GENOMIC DNA]</scope>
    <source>
        <strain evidence="4">Z151</strain>
    </source>
</reference>
<feature type="transmembrane region" description="Helical" evidence="2">
    <location>
        <begin position="59"/>
        <end position="77"/>
    </location>
</feature>
<evidence type="ECO:0000256" key="2">
    <source>
        <dbReference type="SAM" id="Phobius"/>
    </source>
</evidence>